<feature type="region of interest" description="Disordered" evidence="1">
    <location>
        <begin position="139"/>
        <end position="167"/>
    </location>
</feature>
<dbReference type="EMBL" id="PKSM01000076">
    <property type="protein sequence ID" value="POW17170.1"/>
    <property type="molecule type" value="Genomic_DNA"/>
</dbReference>
<reference evidence="3" key="3">
    <citation type="journal article" date="2018" name="Mol. Plant Microbe Interact.">
        <title>Genome sequence resources for the wheat stripe rust pathogen (Puccinia striiformis f. sp. tritici) and the barley stripe rust pathogen (Puccinia striiformis f. sp. hordei).</title>
        <authorList>
            <person name="Xia C."/>
            <person name="Wang M."/>
            <person name="Yin C."/>
            <person name="Cornejo O.E."/>
            <person name="Hulbert S.H."/>
            <person name="Chen X."/>
        </authorList>
    </citation>
    <scope>NUCLEOTIDE SEQUENCE [LARGE SCALE GENOMIC DNA]</scope>
    <source>
        <strain evidence="3">93TX-2</strain>
    </source>
</reference>
<dbReference type="VEuPathDB" id="FungiDB:PSTT_05708"/>
<dbReference type="AlphaFoldDB" id="A0A2S4W5X1"/>
<comment type="caution">
    <text evidence="2">The sequence shown here is derived from an EMBL/GenBank/DDBJ whole genome shotgun (WGS) entry which is preliminary data.</text>
</comment>
<evidence type="ECO:0000313" key="2">
    <source>
        <dbReference type="EMBL" id="POW17170.1"/>
    </source>
</evidence>
<name>A0A2S4W5X1_9BASI</name>
<keyword evidence="3" id="KW-1185">Reference proteome</keyword>
<reference evidence="2 3" key="1">
    <citation type="submission" date="2017-12" db="EMBL/GenBank/DDBJ databases">
        <title>Gene loss provides genomic basis for host adaptation in cereal stripe rust fungi.</title>
        <authorList>
            <person name="Xia C."/>
        </authorList>
    </citation>
    <scope>NUCLEOTIDE SEQUENCE [LARGE SCALE GENOMIC DNA]</scope>
    <source>
        <strain evidence="2 3">93TX-2</strain>
    </source>
</reference>
<accession>A0A2S4W5X1</accession>
<dbReference type="VEuPathDB" id="FungiDB:PSHT_06492"/>
<organism evidence="2 3">
    <name type="scientific">Puccinia striiformis</name>
    <dbReference type="NCBI Taxonomy" id="27350"/>
    <lineage>
        <taxon>Eukaryota</taxon>
        <taxon>Fungi</taxon>
        <taxon>Dikarya</taxon>
        <taxon>Basidiomycota</taxon>
        <taxon>Pucciniomycotina</taxon>
        <taxon>Pucciniomycetes</taxon>
        <taxon>Pucciniales</taxon>
        <taxon>Pucciniaceae</taxon>
        <taxon>Puccinia</taxon>
    </lineage>
</organism>
<evidence type="ECO:0000313" key="3">
    <source>
        <dbReference type="Proteomes" id="UP000238274"/>
    </source>
</evidence>
<feature type="region of interest" description="Disordered" evidence="1">
    <location>
        <begin position="234"/>
        <end position="254"/>
    </location>
</feature>
<gene>
    <name evidence="2" type="ORF">PSHT_06492</name>
</gene>
<protein>
    <submittedName>
        <fullName evidence="2">Uncharacterized protein</fullName>
    </submittedName>
</protein>
<proteinExistence type="predicted"/>
<sequence>MANGSSAENVIIRFDLSCTFWVNSGPSKYEQITASSPTVLPFVCSKNLVFKRFKYGVIHHLDLTSGTDLDSVLKTADNRNLLEWRFSPSNNPNDVSHGPSKLFVVKDDTSLKAFLAFEEQTRIQDGDSSGRPTIEIIMSKPIENPSSVSPSKRRSTANPDRPGLDPSNIDMEAFLKICHIPLRDKHTRALITIHRLHHWTVFDYLSIEELKSIKFSLGPAILLNAGVTEINRRIDSKKESKEDDEASTSKRSKLNLDPKTLEMEAFLKLSHFPLTDKHTRSLITIHRIHHWSVFKYLTVEEMRAIKFRLGPAILINAGVSEVNRQAGFEDEKCGLVIGERSKLNPDGTLIPETGSSIVTEPSLDHILSNQDRSRLDPDKLEMEDFLEICYIPADCEHTRITIFLNFIHHWSVFKYLSLQQLKDISFSLGPAILINAGVSEVIRLSTSVV</sequence>
<evidence type="ECO:0000256" key="1">
    <source>
        <dbReference type="SAM" id="MobiDB-lite"/>
    </source>
</evidence>
<reference evidence="3" key="2">
    <citation type="journal article" date="2018" name="BMC Genomics">
        <title>Genomic insights into host adaptation between the wheat stripe rust pathogen (Puccinia striiformis f. sp. tritici) and the barley stripe rust pathogen (Puccinia striiformis f. sp. hordei).</title>
        <authorList>
            <person name="Xia C."/>
            <person name="Wang M."/>
            <person name="Yin C."/>
            <person name="Cornejo O.E."/>
            <person name="Hulbert S.H."/>
            <person name="Chen X."/>
        </authorList>
    </citation>
    <scope>NUCLEOTIDE SEQUENCE [LARGE SCALE GENOMIC DNA]</scope>
    <source>
        <strain evidence="3">93TX-2</strain>
    </source>
</reference>
<dbReference type="OrthoDB" id="2502010at2759"/>
<dbReference type="Proteomes" id="UP000238274">
    <property type="component" value="Unassembled WGS sequence"/>
</dbReference>